<keyword evidence="1" id="KW-0378">Hydrolase</keyword>
<proteinExistence type="predicted"/>
<evidence type="ECO:0000313" key="2">
    <source>
        <dbReference type="Proteomes" id="UP000033448"/>
    </source>
</evidence>
<dbReference type="InterPro" id="IPR007396">
    <property type="entry name" value="TR_PAI2-type"/>
</dbReference>
<organism evidence="1 2">
    <name type="scientific">Microbacterium azadirachtae</name>
    <dbReference type="NCBI Taxonomy" id="582680"/>
    <lineage>
        <taxon>Bacteria</taxon>
        <taxon>Bacillati</taxon>
        <taxon>Actinomycetota</taxon>
        <taxon>Actinomycetes</taxon>
        <taxon>Micrococcales</taxon>
        <taxon>Microbacteriaceae</taxon>
        <taxon>Microbacterium</taxon>
    </lineage>
</organism>
<protein>
    <submittedName>
        <fullName evidence="1">Protease synthase and sporulation protein PAI 2</fullName>
    </submittedName>
</protein>
<dbReference type="GO" id="GO:0008233">
    <property type="term" value="F:peptidase activity"/>
    <property type="evidence" value="ECO:0007669"/>
    <property type="project" value="UniProtKB-KW"/>
</dbReference>
<dbReference type="Proteomes" id="UP000033448">
    <property type="component" value="Unassembled WGS sequence"/>
</dbReference>
<dbReference type="SUPFAM" id="SSF50475">
    <property type="entry name" value="FMN-binding split barrel"/>
    <property type="match status" value="1"/>
</dbReference>
<dbReference type="InterPro" id="IPR012349">
    <property type="entry name" value="Split_barrel_FMN-bd"/>
</dbReference>
<dbReference type="EMBL" id="JYIT01000069">
    <property type="protein sequence ID" value="KJL25582.1"/>
    <property type="molecule type" value="Genomic_DNA"/>
</dbReference>
<comment type="caution">
    <text evidence="1">The sequence shown here is derived from an EMBL/GenBank/DDBJ whole genome shotgun (WGS) entry which is preliminary data.</text>
</comment>
<keyword evidence="2" id="KW-1185">Reference proteome</keyword>
<dbReference type="PIRSF" id="PIRSF010372">
    <property type="entry name" value="PaiB"/>
    <property type="match status" value="1"/>
</dbReference>
<dbReference type="RefSeq" id="WP_045250067.1">
    <property type="nucleotide sequence ID" value="NZ_CP099706.1"/>
</dbReference>
<keyword evidence="1" id="KW-0645">Protease</keyword>
<gene>
    <name evidence="1" type="primary">paiB</name>
    <name evidence="1" type="ORF">RL72_01361</name>
</gene>
<dbReference type="OrthoDB" id="9794948at2"/>
<dbReference type="PANTHER" id="PTHR35802">
    <property type="entry name" value="PROTEASE SYNTHASE AND SPORULATION PROTEIN PAI 2"/>
    <property type="match status" value="1"/>
</dbReference>
<reference evidence="1 2" key="1">
    <citation type="submission" date="2015-02" db="EMBL/GenBank/DDBJ databases">
        <title>Draft genome sequences of ten Microbacterium spp. with emphasis on heavy metal contaminated environments.</title>
        <authorList>
            <person name="Corretto E."/>
        </authorList>
    </citation>
    <scope>NUCLEOTIDE SEQUENCE [LARGE SCALE GENOMIC DNA]</scope>
    <source>
        <strain evidence="1 2">DSM 23848</strain>
    </source>
</reference>
<dbReference type="Pfam" id="PF04299">
    <property type="entry name" value="FMN_bind_2"/>
    <property type="match status" value="1"/>
</dbReference>
<dbReference type="PANTHER" id="PTHR35802:SF1">
    <property type="entry name" value="PROTEASE SYNTHASE AND SPORULATION PROTEIN PAI 2"/>
    <property type="match status" value="1"/>
</dbReference>
<dbReference type="GO" id="GO:0006508">
    <property type="term" value="P:proteolysis"/>
    <property type="evidence" value="ECO:0007669"/>
    <property type="project" value="UniProtKB-KW"/>
</dbReference>
<dbReference type="PATRIC" id="fig|582680.7.peg.1399"/>
<sequence>MRQNPSFAMTDVAELRRIIAAHPWATLVGRDESGMTASHYAVLLDPDRDDLTIVAHVGRPDDLVLGLGTQELLVVFQGPHGYISPGWYGDVAAVPTWNYVAVHLSGVPELLDPEENLRVLGHLVDHFEGGLADPRGMWTPPNDEAFVRRLEAGTVGFRLTPTRVTAKRKLSQNKPDDVIENVILELTGDGVYANPALAAEMQRAHDARLAARAATAADR</sequence>
<evidence type="ECO:0000313" key="1">
    <source>
        <dbReference type="EMBL" id="KJL25582.1"/>
    </source>
</evidence>
<name>A0A0F0KXE8_9MICO</name>
<accession>A0A0F0KXE8</accession>
<dbReference type="Gene3D" id="2.30.110.10">
    <property type="entry name" value="Electron Transport, Fmn-binding Protein, Chain A"/>
    <property type="match status" value="1"/>
</dbReference>
<dbReference type="AlphaFoldDB" id="A0A0F0KXE8"/>